<dbReference type="GO" id="GO:0140359">
    <property type="term" value="F:ABC-type transporter activity"/>
    <property type="evidence" value="ECO:0007669"/>
    <property type="project" value="InterPro"/>
</dbReference>
<dbReference type="InterPro" id="IPR047817">
    <property type="entry name" value="ABC2_TM_bact-type"/>
</dbReference>
<keyword evidence="3 9" id="KW-0813">Transport</keyword>
<dbReference type="GO" id="GO:0015920">
    <property type="term" value="P:lipopolysaccharide transport"/>
    <property type="evidence" value="ECO:0007669"/>
    <property type="project" value="TreeGrafter"/>
</dbReference>
<dbReference type="InterPro" id="IPR013525">
    <property type="entry name" value="ABC2_TM"/>
</dbReference>
<evidence type="ECO:0000259" key="10">
    <source>
        <dbReference type="PROSITE" id="PS51012"/>
    </source>
</evidence>
<dbReference type="RefSeq" id="WP_161350693.1">
    <property type="nucleotide sequence ID" value="NZ_WTUX01000010.1"/>
</dbReference>
<comment type="subcellular location">
    <subcellularLocation>
        <location evidence="1 9">Cell inner membrane</location>
        <topology evidence="1 9">Multi-pass membrane protein</topology>
    </subcellularLocation>
</comment>
<feature type="transmembrane region" description="Helical" evidence="9">
    <location>
        <begin position="140"/>
        <end position="159"/>
    </location>
</feature>
<evidence type="ECO:0000256" key="1">
    <source>
        <dbReference type="ARBA" id="ARBA00004429"/>
    </source>
</evidence>
<dbReference type="Pfam" id="PF01061">
    <property type="entry name" value="ABC2_membrane"/>
    <property type="match status" value="1"/>
</dbReference>
<dbReference type="Proteomes" id="UP000467322">
    <property type="component" value="Unassembled WGS sequence"/>
</dbReference>
<keyword evidence="6 9" id="KW-0812">Transmembrane</keyword>
<evidence type="ECO:0000256" key="3">
    <source>
        <dbReference type="ARBA" id="ARBA00022448"/>
    </source>
</evidence>
<feature type="transmembrane region" description="Helical" evidence="9">
    <location>
        <begin position="60"/>
        <end position="82"/>
    </location>
</feature>
<comment type="similarity">
    <text evidence="2 9">Belongs to the ABC-2 integral membrane protein family.</text>
</comment>
<comment type="caution">
    <text evidence="11">The sequence shown here is derived from an EMBL/GenBank/DDBJ whole genome shotgun (WGS) entry which is preliminary data.</text>
</comment>
<dbReference type="EMBL" id="WTUX01000010">
    <property type="protein sequence ID" value="MZR12583.1"/>
    <property type="molecule type" value="Genomic_DNA"/>
</dbReference>
<feature type="transmembrane region" description="Helical" evidence="9">
    <location>
        <begin position="171"/>
        <end position="192"/>
    </location>
</feature>
<evidence type="ECO:0000313" key="12">
    <source>
        <dbReference type="Proteomes" id="UP000467322"/>
    </source>
</evidence>
<evidence type="ECO:0000256" key="4">
    <source>
        <dbReference type="ARBA" id="ARBA00022475"/>
    </source>
</evidence>
<reference evidence="11 12" key="1">
    <citation type="submission" date="2019-12" db="EMBL/GenBank/DDBJ databases">
        <title>Maritimibacter sp. nov. sp. isolated from sea sand.</title>
        <authorList>
            <person name="Kim J."/>
            <person name="Jeong S.E."/>
            <person name="Jung H.S."/>
            <person name="Jeon C.O."/>
        </authorList>
    </citation>
    <scope>NUCLEOTIDE SEQUENCE [LARGE SCALE GENOMIC DNA]</scope>
    <source>
        <strain evidence="11 12">DP07</strain>
    </source>
</reference>
<dbReference type="PANTHER" id="PTHR30413">
    <property type="entry name" value="INNER MEMBRANE TRANSPORT PERMEASE"/>
    <property type="match status" value="1"/>
</dbReference>
<evidence type="ECO:0000313" key="11">
    <source>
        <dbReference type="EMBL" id="MZR12583.1"/>
    </source>
</evidence>
<dbReference type="PRINTS" id="PR00164">
    <property type="entry name" value="ABC2TRNSPORT"/>
</dbReference>
<dbReference type="AlphaFoldDB" id="A0A845M536"/>
<keyword evidence="5" id="KW-0997">Cell inner membrane</keyword>
<evidence type="ECO:0000256" key="6">
    <source>
        <dbReference type="ARBA" id="ARBA00022692"/>
    </source>
</evidence>
<evidence type="ECO:0000256" key="8">
    <source>
        <dbReference type="ARBA" id="ARBA00023136"/>
    </source>
</evidence>
<dbReference type="PROSITE" id="PS51012">
    <property type="entry name" value="ABC_TM2"/>
    <property type="match status" value="1"/>
</dbReference>
<evidence type="ECO:0000256" key="7">
    <source>
        <dbReference type="ARBA" id="ARBA00022989"/>
    </source>
</evidence>
<evidence type="ECO:0000256" key="5">
    <source>
        <dbReference type="ARBA" id="ARBA00022519"/>
    </source>
</evidence>
<feature type="transmembrane region" description="Helical" evidence="9">
    <location>
        <begin position="103"/>
        <end position="128"/>
    </location>
</feature>
<sequence length="253" mass="28595">MKALRTHIRVILALVLREARVRHGRSKAGYTWAIVEPVLQVTILTMLFREFRAGDGTTDFALFFATGVLSFNAFRNSAAYIMHSFEANRPLFNYPMVKPLDAVLGRLVLDTMTNLVVMLLVLSFQVIVMDAEPPKNLPLAALPILLMFLMANGAGLSLAVIKRFLPSVQNLYHIIMGPAFFVSCVFFSLSSIPTQYRDILWWNPLVHGVEGFRIGYFAEYAAPDVSLFYLFTWVVVLNCFGFVGEWLTRFKAI</sequence>
<dbReference type="InterPro" id="IPR000412">
    <property type="entry name" value="ABC_2_transport"/>
</dbReference>
<evidence type="ECO:0000256" key="9">
    <source>
        <dbReference type="RuleBase" id="RU361157"/>
    </source>
</evidence>
<feature type="transmembrane region" description="Helical" evidence="9">
    <location>
        <begin position="30"/>
        <end position="48"/>
    </location>
</feature>
<protein>
    <recommendedName>
        <fullName evidence="9">Transport permease protein</fullName>
    </recommendedName>
</protein>
<organism evidence="11 12">
    <name type="scientific">Maritimibacter harenae</name>
    <dbReference type="NCBI Taxonomy" id="2606218"/>
    <lineage>
        <taxon>Bacteria</taxon>
        <taxon>Pseudomonadati</taxon>
        <taxon>Pseudomonadota</taxon>
        <taxon>Alphaproteobacteria</taxon>
        <taxon>Rhodobacterales</taxon>
        <taxon>Roseobacteraceae</taxon>
        <taxon>Maritimibacter</taxon>
    </lineage>
</organism>
<keyword evidence="7 9" id="KW-1133">Transmembrane helix</keyword>
<name>A0A845M536_9RHOB</name>
<feature type="domain" description="ABC transmembrane type-2" evidence="10">
    <location>
        <begin position="28"/>
        <end position="246"/>
    </location>
</feature>
<keyword evidence="8 9" id="KW-0472">Membrane</keyword>
<keyword evidence="12" id="KW-1185">Reference proteome</keyword>
<evidence type="ECO:0000256" key="2">
    <source>
        <dbReference type="ARBA" id="ARBA00007783"/>
    </source>
</evidence>
<feature type="transmembrane region" description="Helical" evidence="9">
    <location>
        <begin position="227"/>
        <end position="247"/>
    </location>
</feature>
<gene>
    <name evidence="11" type="ORF">GQE99_06065</name>
</gene>
<dbReference type="GO" id="GO:0043190">
    <property type="term" value="C:ATP-binding cassette (ABC) transporter complex"/>
    <property type="evidence" value="ECO:0007669"/>
    <property type="project" value="InterPro"/>
</dbReference>
<keyword evidence="4 9" id="KW-1003">Cell membrane</keyword>
<accession>A0A845M536</accession>
<dbReference type="PANTHER" id="PTHR30413:SF8">
    <property type="entry name" value="TRANSPORT PERMEASE PROTEIN"/>
    <property type="match status" value="1"/>
</dbReference>
<proteinExistence type="inferred from homology"/>